<protein>
    <recommendedName>
        <fullName evidence="4">Kazal-like domain-containing protein</fullName>
    </recommendedName>
</protein>
<name>A0ABT5CH74_9BACT</name>
<gene>
    <name evidence="2" type="ORF">POL72_48990</name>
</gene>
<dbReference type="Proteomes" id="UP001217485">
    <property type="component" value="Unassembled WGS sequence"/>
</dbReference>
<proteinExistence type="predicted"/>
<reference evidence="2 3" key="1">
    <citation type="submission" date="2023-01" db="EMBL/GenBank/DDBJ databases">
        <title>Minimal conservation of predation-associated metabolite biosynthetic gene clusters underscores biosynthetic potential of Myxococcota including descriptions for ten novel species: Archangium lansinium sp. nov., Myxococcus landrumus sp. nov., Nannocystis bai.</title>
        <authorList>
            <person name="Ahearne A."/>
            <person name="Stevens C."/>
            <person name="Dowd S."/>
        </authorList>
    </citation>
    <scope>NUCLEOTIDE SEQUENCE [LARGE SCALE GENOMIC DNA]</scope>
    <source>
        <strain evidence="2 3">WIWO2</strain>
    </source>
</reference>
<organism evidence="2 3">
    <name type="scientific">Sorangium atrum</name>
    <dbReference type="NCBI Taxonomy" id="2995308"/>
    <lineage>
        <taxon>Bacteria</taxon>
        <taxon>Pseudomonadati</taxon>
        <taxon>Myxococcota</taxon>
        <taxon>Polyangia</taxon>
        <taxon>Polyangiales</taxon>
        <taxon>Polyangiaceae</taxon>
        <taxon>Sorangium</taxon>
    </lineage>
</organism>
<keyword evidence="3" id="KW-1185">Reference proteome</keyword>
<evidence type="ECO:0000313" key="3">
    <source>
        <dbReference type="Proteomes" id="UP001217485"/>
    </source>
</evidence>
<accession>A0ABT5CH74</accession>
<evidence type="ECO:0008006" key="4">
    <source>
        <dbReference type="Google" id="ProtNLM"/>
    </source>
</evidence>
<comment type="caution">
    <text evidence="2">The sequence shown here is derived from an EMBL/GenBank/DDBJ whole genome shotgun (WGS) entry which is preliminary data.</text>
</comment>
<evidence type="ECO:0000256" key="1">
    <source>
        <dbReference type="SAM" id="SignalP"/>
    </source>
</evidence>
<feature type="signal peptide" evidence="1">
    <location>
        <begin position="1"/>
        <end position="17"/>
    </location>
</feature>
<evidence type="ECO:0000313" key="2">
    <source>
        <dbReference type="EMBL" id="MDC0685737.1"/>
    </source>
</evidence>
<keyword evidence="1" id="KW-0732">Signal</keyword>
<dbReference type="EMBL" id="JAQNDK010000007">
    <property type="protein sequence ID" value="MDC0685737.1"/>
    <property type="molecule type" value="Genomic_DNA"/>
</dbReference>
<feature type="chain" id="PRO_5047098174" description="Kazal-like domain-containing protein" evidence="1">
    <location>
        <begin position="18"/>
        <end position="196"/>
    </location>
</feature>
<dbReference type="PROSITE" id="PS51257">
    <property type="entry name" value="PROKAR_LIPOPROTEIN"/>
    <property type="match status" value="1"/>
</dbReference>
<sequence length="196" mass="20087">MDVARGLLWLSSALALAGCGADDAGGGPSPAEAALCSGTICAEDEFCYYPPGACGGKDGACLLRPTTCQSDTQVCACDGRAYASACEAERAGQSIGAAETCAPAAAPPGTFACGSYFCRSADQYCEILDEPHEEPFKPPPQLFCHTIPVPCMPEPSCDCVGDAAESMSVGNCYSPPVCTQDAGKLTIECNAEVYDP</sequence>
<dbReference type="RefSeq" id="WP_272104200.1">
    <property type="nucleotide sequence ID" value="NZ_JAQNDK010000007.1"/>
</dbReference>